<reference evidence="1 2" key="1">
    <citation type="submission" date="2019-03" db="EMBL/GenBank/DDBJ databases">
        <authorList>
            <person name="Li J."/>
        </authorList>
    </citation>
    <scope>NUCLEOTIDE SEQUENCE [LARGE SCALE GENOMIC DNA]</scope>
    <source>
        <strain evidence="1 2">3058</strain>
    </source>
</reference>
<accession>A0A4Z1BWJ3</accession>
<evidence type="ECO:0008006" key="3">
    <source>
        <dbReference type="Google" id="ProtNLM"/>
    </source>
</evidence>
<dbReference type="Proteomes" id="UP000297972">
    <property type="component" value="Unassembled WGS sequence"/>
</dbReference>
<dbReference type="OrthoDB" id="1496333at2"/>
<dbReference type="Pfam" id="PF13481">
    <property type="entry name" value="AAA_25"/>
    <property type="match status" value="1"/>
</dbReference>
<proteinExistence type="predicted"/>
<dbReference type="SUPFAM" id="SSF52540">
    <property type="entry name" value="P-loop containing nucleoside triphosphate hydrolases"/>
    <property type="match status" value="1"/>
</dbReference>
<evidence type="ECO:0000313" key="2">
    <source>
        <dbReference type="Proteomes" id="UP000297972"/>
    </source>
</evidence>
<dbReference type="AlphaFoldDB" id="A0A4Z1BWJ3"/>
<name>A0A4Z1BWJ3_9RHOB</name>
<organism evidence="1 2">
    <name type="scientific">Paracoccus liaowanqingii</name>
    <dbReference type="NCBI Taxonomy" id="2560053"/>
    <lineage>
        <taxon>Bacteria</taxon>
        <taxon>Pseudomonadati</taxon>
        <taxon>Pseudomonadota</taxon>
        <taxon>Alphaproteobacteria</taxon>
        <taxon>Rhodobacterales</taxon>
        <taxon>Paracoccaceae</taxon>
        <taxon>Paracoccus</taxon>
    </lineage>
</organism>
<dbReference type="Gene3D" id="3.40.50.300">
    <property type="entry name" value="P-loop containing nucleotide triphosphate hydrolases"/>
    <property type="match status" value="1"/>
</dbReference>
<dbReference type="EMBL" id="SRPG01000071">
    <property type="protein sequence ID" value="TGN61773.1"/>
    <property type="molecule type" value="Genomic_DNA"/>
</dbReference>
<protein>
    <recommendedName>
        <fullName evidence="3">Recombinase RecA</fullName>
    </recommendedName>
</protein>
<gene>
    <name evidence="1" type="ORF">E4L95_09180</name>
</gene>
<sequence>MPCLECVSNRSDHVQGNVAASRWDACVRCGTLGGRLLVDSGRDLPISIASTGKDGTTIAQPLVSALVEAIKAAKIDVLVIDPFVTSHSVPENDTTAMNAVVAEWRKIADLTGCAIELVHHVNKAAAMSTDAAGIYGSRGAGALIDGVRSARYLSRMSVEEGNRLGVDRPERFFRVEMGKANLAPIGTASWRRMVGVPLHNGAGYWPEGDVIGVCTPWAPPDASEGVTEDHVQRLLERIAAKPDGARKDSQAADWVGYDIADVLGLDAGPGKKQTDRSAAQKEARAKVTQLLEQWVRDRTLIVEARPHPKKPETFFQVVVCGESMLGGIFG</sequence>
<keyword evidence="2" id="KW-1185">Reference proteome</keyword>
<comment type="caution">
    <text evidence="1">The sequence shown here is derived from an EMBL/GenBank/DDBJ whole genome shotgun (WGS) entry which is preliminary data.</text>
</comment>
<evidence type="ECO:0000313" key="1">
    <source>
        <dbReference type="EMBL" id="TGN61773.1"/>
    </source>
</evidence>
<dbReference type="InterPro" id="IPR027417">
    <property type="entry name" value="P-loop_NTPase"/>
</dbReference>